<dbReference type="EMBL" id="BARU01040043">
    <property type="protein sequence ID" value="GAH87571.1"/>
    <property type="molecule type" value="Genomic_DNA"/>
</dbReference>
<feature type="non-terminal residue" evidence="7">
    <location>
        <position position="236"/>
    </location>
</feature>
<sequence length="236" mass="25933">AILVAAGGHAAEDNPPDVIYNAGLIAFVCSVFGARLFYVLQYREHFRSVWDLFAIWEGGLTYYGGLVLGAAGVVAYLRLSRRPVLYWLDIIAPSLALGLAFGRMGCFLNGCCYGDESHLPWAFAWPVGSIPWEHYANAFLASAGLQRAILSAEGFGPALGAVTGSLAGSRQAWTIHPSQLYSLVNAAGLFAVLHLGFRWKRRHGQIFFFFILLYAVSRFLLEYTRADEAETYLLGL</sequence>
<dbReference type="PANTHER" id="PTHR30589">
    <property type="entry name" value="PROLIPOPROTEIN DIACYLGLYCERYL TRANSFERASE"/>
    <property type="match status" value="1"/>
</dbReference>
<keyword evidence="3 6" id="KW-0812">Transmembrane</keyword>
<dbReference type="GO" id="GO:0005886">
    <property type="term" value="C:plasma membrane"/>
    <property type="evidence" value="ECO:0007669"/>
    <property type="project" value="InterPro"/>
</dbReference>
<evidence type="ECO:0008006" key="8">
    <source>
        <dbReference type="Google" id="ProtNLM"/>
    </source>
</evidence>
<evidence type="ECO:0000256" key="2">
    <source>
        <dbReference type="ARBA" id="ARBA00022679"/>
    </source>
</evidence>
<dbReference type="Pfam" id="PF01790">
    <property type="entry name" value="LGT"/>
    <property type="match status" value="1"/>
</dbReference>
<keyword evidence="4 6" id="KW-1133">Transmembrane helix</keyword>
<evidence type="ECO:0000256" key="3">
    <source>
        <dbReference type="ARBA" id="ARBA00022692"/>
    </source>
</evidence>
<protein>
    <recommendedName>
        <fullName evidence="8">Prolipoprotein diacylglyceryl transferase</fullName>
    </recommendedName>
</protein>
<dbReference type="PANTHER" id="PTHR30589:SF0">
    <property type="entry name" value="PHOSPHATIDYLGLYCEROL--PROLIPOPROTEIN DIACYLGLYCERYL TRANSFERASE"/>
    <property type="match status" value="1"/>
</dbReference>
<evidence type="ECO:0000313" key="7">
    <source>
        <dbReference type="EMBL" id="GAH87571.1"/>
    </source>
</evidence>
<feature type="non-terminal residue" evidence="7">
    <location>
        <position position="1"/>
    </location>
</feature>
<evidence type="ECO:0000256" key="6">
    <source>
        <dbReference type="SAM" id="Phobius"/>
    </source>
</evidence>
<proteinExistence type="predicted"/>
<accession>X1IYQ2</accession>
<evidence type="ECO:0000256" key="4">
    <source>
        <dbReference type="ARBA" id="ARBA00022989"/>
    </source>
</evidence>
<keyword evidence="5 6" id="KW-0472">Membrane</keyword>
<keyword evidence="1" id="KW-1003">Cell membrane</keyword>
<reference evidence="7" key="1">
    <citation type="journal article" date="2014" name="Front. Microbiol.">
        <title>High frequency of phylogenetically diverse reductive dehalogenase-homologous genes in deep subseafloor sedimentary metagenomes.</title>
        <authorList>
            <person name="Kawai M."/>
            <person name="Futagami T."/>
            <person name="Toyoda A."/>
            <person name="Takaki Y."/>
            <person name="Nishi S."/>
            <person name="Hori S."/>
            <person name="Arai W."/>
            <person name="Tsubouchi T."/>
            <person name="Morono Y."/>
            <person name="Uchiyama I."/>
            <person name="Ito T."/>
            <person name="Fujiyama A."/>
            <person name="Inagaki F."/>
            <person name="Takami H."/>
        </authorList>
    </citation>
    <scope>NUCLEOTIDE SEQUENCE</scope>
    <source>
        <strain evidence="7">Expedition CK06-06</strain>
    </source>
</reference>
<dbReference type="GO" id="GO:0042158">
    <property type="term" value="P:lipoprotein biosynthetic process"/>
    <property type="evidence" value="ECO:0007669"/>
    <property type="project" value="InterPro"/>
</dbReference>
<evidence type="ECO:0000256" key="5">
    <source>
        <dbReference type="ARBA" id="ARBA00023136"/>
    </source>
</evidence>
<feature type="transmembrane region" description="Helical" evidence="6">
    <location>
        <begin position="84"/>
        <end position="101"/>
    </location>
</feature>
<comment type="caution">
    <text evidence="7">The sequence shown here is derived from an EMBL/GenBank/DDBJ whole genome shotgun (WGS) entry which is preliminary data.</text>
</comment>
<feature type="transmembrane region" description="Helical" evidence="6">
    <location>
        <begin position="60"/>
        <end position="78"/>
    </location>
</feature>
<feature type="transmembrane region" description="Helical" evidence="6">
    <location>
        <begin position="18"/>
        <end position="40"/>
    </location>
</feature>
<dbReference type="GO" id="GO:0008961">
    <property type="term" value="F:phosphatidylglycerol-prolipoprotein diacylglyceryl transferase activity"/>
    <property type="evidence" value="ECO:0007669"/>
    <property type="project" value="InterPro"/>
</dbReference>
<keyword evidence="2" id="KW-0808">Transferase</keyword>
<name>X1IYQ2_9ZZZZ</name>
<dbReference type="AlphaFoldDB" id="X1IYQ2"/>
<organism evidence="7">
    <name type="scientific">marine sediment metagenome</name>
    <dbReference type="NCBI Taxonomy" id="412755"/>
    <lineage>
        <taxon>unclassified sequences</taxon>
        <taxon>metagenomes</taxon>
        <taxon>ecological metagenomes</taxon>
    </lineage>
</organism>
<evidence type="ECO:0000256" key="1">
    <source>
        <dbReference type="ARBA" id="ARBA00022475"/>
    </source>
</evidence>
<gene>
    <name evidence="7" type="ORF">S03H2_61967</name>
</gene>
<feature type="transmembrane region" description="Helical" evidence="6">
    <location>
        <begin position="180"/>
        <end position="197"/>
    </location>
</feature>
<feature type="transmembrane region" description="Helical" evidence="6">
    <location>
        <begin position="203"/>
        <end position="221"/>
    </location>
</feature>
<dbReference type="InterPro" id="IPR001640">
    <property type="entry name" value="Lgt"/>
</dbReference>